<protein>
    <recommendedName>
        <fullName evidence="3">Helitron helicase-like domain-containing protein</fullName>
    </recommendedName>
</protein>
<sequence length="152" mass="17878">MYTIEFQKRGLPYAHFLIILEEKYKIFTLEAYDQFVCAELPDPKRNPHLFELVSLHMIHGPCGPLNPTCPCMKKKVRNTRQFIKNGSHLLDNSWVVPYNSYLLCKFNCHINVEISSDIKIVKYIYKYICKGHDKIAFNLHTNNTNIEIDEIK</sequence>
<evidence type="ECO:0000313" key="2">
    <source>
        <dbReference type="Proteomes" id="UP000824120"/>
    </source>
</evidence>
<organism evidence="1 2">
    <name type="scientific">Solanum commersonii</name>
    <name type="common">Commerson's wild potato</name>
    <name type="synonym">Commerson's nightshade</name>
    <dbReference type="NCBI Taxonomy" id="4109"/>
    <lineage>
        <taxon>Eukaryota</taxon>
        <taxon>Viridiplantae</taxon>
        <taxon>Streptophyta</taxon>
        <taxon>Embryophyta</taxon>
        <taxon>Tracheophyta</taxon>
        <taxon>Spermatophyta</taxon>
        <taxon>Magnoliopsida</taxon>
        <taxon>eudicotyledons</taxon>
        <taxon>Gunneridae</taxon>
        <taxon>Pentapetalae</taxon>
        <taxon>asterids</taxon>
        <taxon>lamiids</taxon>
        <taxon>Solanales</taxon>
        <taxon>Solanaceae</taxon>
        <taxon>Solanoideae</taxon>
        <taxon>Solaneae</taxon>
        <taxon>Solanum</taxon>
    </lineage>
</organism>
<dbReference type="Proteomes" id="UP000824120">
    <property type="component" value="Chromosome 8"/>
</dbReference>
<keyword evidence="2" id="KW-1185">Reference proteome</keyword>
<gene>
    <name evidence="1" type="ORF">H5410_039819</name>
</gene>
<reference evidence="1 2" key="1">
    <citation type="submission" date="2020-09" db="EMBL/GenBank/DDBJ databases">
        <title>De no assembly of potato wild relative species, Solanum commersonii.</title>
        <authorList>
            <person name="Cho K."/>
        </authorList>
    </citation>
    <scope>NUCLEOTIDE SEQUENCE [LARGE SCALE GENOMIC DNA]</scope>
    <source>
        <strain evidence="1">LZ3.2</strain>
        <tissue evidence="1">Leaf</tissue>
    </source>
</reference>
<name>A0A9J5XM31_SOLCO</name>
<evidence type="ECO:0008006" key="3">
    <source>
        <dbReference type="Google" id="ProtNLM"/>
    </source>
</evidence>
<proteinExistence type="predicted"/>
<dbReference type="EMBL" id="JACXVP010000008">
    <property type="protein sequence ID" value="KAG5589305.1"/>
    <property type="molecule type" value="Genomic_DNA"/>
</dbReference>
<dbReference type="AlphaFoldDB" id="A0A9J5XM31"/>
<dbReference type="PANTHER" id="PTHR10492:SF100">
    <property type="entry name" value="ATP-DEPENDENT DNA HELICASE"/>
    <property type="match status" value="1"/>
</dbReference>
<evidence type="ECO:0000313" key="1">
    <source>
        <dbReference type="EMBL" id="KAG5589305.1"/>
    </source>
</evidence>
<accession>A0A9J5XM31</accession>
<dbReference type="PANTHER" id="PTHR10492">
    <property type="match status" value="1"/>
</dbReference>
<comment type="caution">
    <text evidence="1">The sequence shown here is derived from an EMBL/GenBank/DDBJ whole genome shotgun (WGS) entry which is preliminary data.</text>
</comment>
<dbReference type="OrthoDB" id="1930928at2759"/>